<evidence type="ECO:0008006" key="3">
    <source>
        <dbReference type="Google" id="ProtNLM"/>
    </source>
</evidence>
<proteinExistence type="predicted"/>
<sequence>MDKFDIVTEPAYKLIRATLSGFFDGATVAQFGRAVQMASAGMGCQSGEHLLLVDTTRCALQAQDVVGAFQALITDSPLKSKRIAIVTGSSLSRMQVRRILVRDQAMMFDNAADAEQWVLTGTLGAQAA</sequence>
<dbReference type="Proteomes" id="UP000282977">
    <property type="component" value="Unassembled WGS sequence"/>
</dbReference>
<protein>
    <recommendedName>
        <fullName evidence="3">STAS/SEC14 domain-containing protein</fullName>
    </recommendedName>
</protein>
<dbReference type="RefSeq" id="WP_127689656.1">
    <property type="nucleotide sequence ID" value="NZ_RZUL01000002.1"/>
</dbReference>
<organism evidence="1 2">
    <name type="scientific">Sphingobium algorifonticola</name>
    <dbReference type="NCBI Taxonomy" id="2008318"/>
    <lineage>
        <taxon>Bacteria</taxon>
        <taxon>Pseudomonadati</taxon>
        <taxon>Pseudomonadota</taxon>
        <taxon>Alphaproteobacteria</taxon>
        <taxon>Sphingomonadales</taxon>
        <taxon>Sphingomonadaceae</taxon>
        <taxon>Sphingobium</taxon>
    </lineage>
</organism>
<dbReference type="EMBL" id="RZUL01000002">
    <property type="protein sequence ID" value="RVT41718.1"/>
    <property type="molecule type" value="Genomic_DNA"/>
</dbReference>
<evidence type="ECO:0000313" key="2">
    <source>
        <dbReference type="Proteomes" id="UP000282977"/>
    </source>
</evidence>
<accession>A0A437J890</accession>
<name>A0A437J890_9SPHN</name>
<gene>
    <name evidence="1" type="ORF">ENE74_05360</name>
</gene>
<evidence type="ECO:0000313" key="1">
    <source>
        <dbReference type="EMBL" id="RVT41718.1"/>
    </source>
</evidence>
<comment type="caution">
    <text evidence="1">The sequence shown here is derived from an EMBL/GenBank/DDBJ whole genome shotgun (WGS) entry which is preliminary data.</text>
</comment>
<keyword evidence="2" id="KW-1185">Reference proteome</keyword>
<dbReference type="AlphaFoldDB" id="A0A437J890"/>
<dbReference type="OrthoDB" id="7473089at2"/>
<reference evidence="1 2" key="1">
    <citation type="submission" date="2019-01" db="EMBL/GenBank/DDBJ databases">
        <authorList>
            <person name="Chen W.-M."/>
        </authorList>
    </citation>
    <scope>NUCLEOTIDE SEQUENCE [LARGE SCALE GENOMIC DNA]</scope>
    <source>
        <strain evidence="1 2">TLA-22</strain>
    </source>
</reference>